<organism evidence="3 4">
    <name type="scientific">Nocardioides mangrovicus</name>
    <dbReference type="NCBI Taxonomy" id="2478913"/>
    <lineage>
        <taxon>Bacteria</taxon>
        <taxon>Bacillati</taxon>
        <taxon>Actinomycetota</taxon>
        <taxon>Actinomycetes</taxon>
        <taxon>Propionibacteriales</taxon>
        <taxon>Nocardioidaceae</taxon>
        <taxon>Nocardioides</taxon>
    </lineage>
</organism>
<feature type="transmembrane region" description="Helical" evidence="2">
    <location>
        <begin position="171"/>
        <end position="200"/>
    </location>
</feature>
<comment type="caution">
    <text evidence="3">The sequence shown here is derived from an EMBL/GenBank/DDBJ whole genome shotgun (WGS) entry which is preliminary data.</text>
</comment>
<accession>A0A3L8NY71</accession>
<dbReference type="AlphaFoldDB" id="A0A3L8NY71"/>
<gene>
    <name evidence="3" type="ORF">D9V37_18675</name>
</gene>
<feature type="region of interest" description="Disordered" evidence="1">
    <location>
        <begin position="1"/>
        <end position="46"/>
    </location>
</feature>
<keyword evidence="2" id="KW-0812">Transmembrane</keyword>
<evidence type="ECO:0008006" key="5">
    <source>
        <dbReference type="Google" id="ProtNLM"/>
    </source>
</evidence>
<keyword evidence="2" id="KW-0472">Membrane</keyword>
<feature type="transmembrane region" description="Helical" evidence="2">
    <location>
        <begin position="233"/>
        <end position="266"/>
    </location>
</feature>
<protein>
    <recommendedName>
        <fullName evidence="5">DUF975 family protein</fullName>
    </recommendedName>
</protein>
<evidence type="ECO:0000313" key="4">
    <source>
        <dbReference type="Proteomes" id="UP000281708"/>
    </source>
</evidence>
<keyword evidence="2" id="KW-1133">Transmembrane helix</keyword>
<dbReference type="EMBL" id="RDBE01000010">
    <property type="protein sequence ID" value="RLV48105.1"/>
    <property type="molecule type" value="Genomic_DNA"/>
</dbReference>
<evidence type="ECO:0000256" key="1">
    <source>
        <dbReference type="SAM" id="MobiDB-lite"/>
    </source>
</evidence>
<keyword evidence="4" id="KW-1185">Reference proteome</keyword>
<dbReference type="RefSeq" id="WP_121807611.1">
    <property type="nucleotide sequence ID" value="NZ_RDBE01000010.1"/>
</dbReference>
<evidence type="ECO:0000313" key="3">
    <source>
        <dbReference type="EMBL" id="RLV48105.1"/>
    </source>
</evidence>
<feature type="transmembrane region" description="Helical" evidence="2">
    <location>
        <begin position="70"/>
        <end position="92"/>
    </location>
</feature>
<evidence type="ECO:0000256" key="2">
    <source>
        <dbReference type="SAM" id="Phobius"/>
    </source>
</evidence>
<dbReference type="OrthoDB" id="4829830at2"/>
<reference evidence="3 4" key="1">
    <citation type="submission" date="2018-10" db="EMBL/GenBank/DDBJ databases">
        <title>Marmoricola sp. 4Q3S-7 whole genome shotgun sequence.</title>
        <authorList>
            <person name="Li F."/>
        </authorList>
    </citation>
    <scope>NUCLEOTIDE SEQUENCE [LARGE SCALE GENOMIC DNA]</scope>
    <source>
        <strain evidence="3 4">4Q3S-7</strain>
    </source>
</reference>
<sequence>MSDSVPPPPPRDPGQGSTPPPPPPPAGSPYGSAPPPAGTGYGQGAEEGPYQATNAFGYAWRKFKNSPGEMLVPILVVFVVVVVLEVIIQILLRSTLLGTHSCTQTVFRQSVQTQCGPGLFVSLLGSGIGGFIVSLITQALGAGVIKDGLNVADGKPATVGEVFAWFTKPNVIVAALLVSVITAIGFVLCYLPGIVAGFLLNWTMFYVVDQNLAPMDAIRASIKFTTSHLGETLLFYILAIIAFAVGAIVCLVGLLVTAPIVVIAAAYTFRRLNGQPVSPAPN</sequence>
<dbReference type="PANTHER" id="PTHR40076:SF1">
    <property type="entry name" value="MEMBRANE PROTEIN"/>
    <property type="match status" value="1"/>
</dbReference>
<dbReference type="Proteomes" id="UP000281708">
    <property type="component" value="Unassembled WGS sequence"/>
</dbReference>
<dbReference type="PANTHER" id="PTHR40076">
    <property type="entry name" value="MEMBRANE PROTEIN-RELATED"/>
    <property type="match status" value="1"/>
</dbReference>
<dbReference type="InterPro" id="IPR010380">
    <property type="entry name" value="DUF975"/>
</dbReference>
<feature type="compositionally biased region" description="Pro residues" evidence="1">
    <location>
        <begin position="1"/>
        <end position="37"/>
    </location>
</feature>
<name>A0A3L8NY71_9ACTN</name>
<proteinExistence type="predicted"/>